<dbReference type="AlphaFoldDB" id="A0A8H5C6L9"/>
<evidence type="ECO:0000256" key="1">
    <source>
        <dbReference type="SAM" id="SignalP"/>
    </source>
</evidence>
<gene>
    <name evidence="2" type="ORF">D9611_010969</name>
</gene>
<accession>A0A8H5C6L9</accession>
<comment type="caution">
    <text evidence="2">The sequence shown here is derived from an EMBL/GenBank/DDBJ whole genome shotgun (WGS) entry which is preliminary data.</text>
</comment>
<keyword evidence="3" id="KW-1185">Reference proteome</keyword>
<evidence type="ECO:0000313" key="3">
    <source>
        <dbReference type="Proteomes" id="UP000541558"/>
    </source>
</evidence>
<keyword evidence="1" id="KW-0732">Signal</keyword>
<evidence type="ECO:0000313" key="2">
    <source>
        <dbReference type="EMBL" id="KAF5335093.1"/>
    </source>
</evidence>
<name>A0A8H5C6L9_9AGAR</name>
<sequence>MRSPSSMMAFLFFAVLALLATVQALPQAPPIPPPGLFCCPPYGPKGQPLVQPQPGPFVLWCLYGQNSLCGYNTASGDGSTTPGCPPKAIHNPHPPKCPVWKHY</sequence>
<dbReference type="Proteomes" id="UP000541558">
    <property type="component" value="Unassembled WGS sequence"/>
</dbReference>
<protein>
    <submittedName>
        <fullName evidence="2">Uncharacterized protein</fullName>
    </submittedName>
</protein>
<proteinExistence type="predicted"/>
<reference evidence="2 3" key="1">
    <citation type="journal article" date="2020" name="ISME J.">
        <title>Uncovering the hidden diversity of litter-decomposition mechanisms in mushroom-forming fungi.</title>
        <authorList>
            <person name="Floudas D."/>
            <person name="Bentzer J."/>
            <person name="Ahren D."/>
            <person name="Johansson T."/>
            <person name="Persson P."/>
            <person name="Tunlid A."/>
        </authorList>
    </citation>
    <scope>NUCLEOTIDE SEQUENCE [LARGE SCALE GENOMIC DNA]</scope>
    <source>
        <strain evidence="2 3">CBS 175.51</strain>
    </source>
</reference>
<feature type="chain" id="PRO_5034227931" evidence="1">
    <location>
        <begin position="25"/>
        <end position="103"/>
    </location>
</feature>
<feature type="signal peptide" evidence="1">
    <location>
        <begin position="1"/>
        <end position="24"/>
    </location>
</feature>
<dbReference type="EMBL" id="JAACJK010000064">
    <property type="protein sequence ID" value="KAF5335093.1"/>
    <property type="molecule type" value="Genomic_DNA"/>
</dbReference>
<dbReference type="OrthoDB" id="10337236at2759"/>
<organism evidence="2 3">
    <name type="scientific">Ephemerocybe angulata</name>
    <dbReference type="NCBI Taxonomy" id="980116"/>
    <lineage>
        <taxon>Eukaryota</taxon>
        <taxon>Fungi</taxon>
        <taxon>Dikarya</taxon>
        <taxon>Basidiomycota</taxon>
        <taxon>Agaricomycotina</taxon>
        <taxon>Agaricomycetes</taxon>
        <taxon>Agaricomycetidae</taxon>
        <taxon>Agaricales</taxon>
        <taxon>Agaricineae</taxon>
        <taxon>Psathyrellaceae</taxon>
        <taxon>Ephemerocybe</taxon>
    </lineage>
</organism>